<dbReference type="RefSeq" id="WP_278158231.1">
    <property type="nucleotide sequence ID" value="NZ_CP121252.1"/>
</dbReference>
<dbReference type="SUPFAM" id="SSF52467">
    <property type="entry name" value="DHS-like NAD/FAD-binding domain"/>
    <property type="match status" value="1"/>
</dbReference>
<dbReference type="InterPro" id="IPR012000">
    <property type="entry name" value="Thiamin_PyroP_enz_cen_dom"/>
</dbReference>
<dbReference type="CDD" id="cd07035">
    <property type="entry name" value="TPP_PYR_POX_like"/>
    <property type="match status" value="1"/>
</dbReference>
<dbReference type="EMBL" id="CP121252">
    <property type="protein sequence ID" value="WFP17010.1"/>
    <property type="molecule type" value="Genomic_DNA"/>
</dbReference>
<evidence type="ECO:0000259" key="5">
    <source>
        <dbReference type="Pfam" id="PF02775"/>
    </source>
</evidence>
<dbReference type="Proteomes" id="UP001219037">
    <property type="component" value="Chromosome"/>
</dbReference>
<dbReference type="InterPro" id="IPR012001">
    <property type="entry name" value="Thiamin_PyroP_enz_TPP-bd_dom"/>
</dbReference>
<gene>
    <name evidence="7" type="ORF">P8192_02470</name>
</gene>
<dbReference type="InterPro" id="IPR011766">
    <property type="entry name" value="TPP_enzyme_TPP-bd"/>
</dbReference>
<feature type="domain" description="Thiamine pyrophosphate enzyme TPP-binding" evidence="5">
    <location>
        <begin position="385"/>
        <end position="531"/>
    </location>
</feature>
<name>A0ABY8H784_9MICC</name>
<dbReference type="Gene3D" id="3.40.50.970">
    <property type="match status" value="2"/>
</dbReference>
<keyword evidence="8" id="KW-1185">Reference proteome</keyword>
<feature type="domain" description="Thiamine pyrophosphate enzyme N-terminal TPP-binding" evidence="6">
    <location>
        <begin position="15"/>
        <end position="113"/>
    </location>
</feature>
<evidence type="ECO:0000313" key="8">
    <source>
        <dbReference type="Proteomes" id="UP001219037"/>
    </source>
</evidence>
<dbReference type="CDD" id="cd00568">
    <property type="entry name" value="TPP_enzymes"/>
    <property type="match status" value="1"/>
</dbReference>
<evidence type="ECO:0000256" key="1">
    <source>
        <dbReference type="ARBA" id="ARBA00007812"/>
    </source>
</evidence>
<reference evidence="7 8" key="1">
    <citation type="submission" date="2023-04" db="EMBL/GenBank/DDBJ databases">
        <title>Funneling lignin-derived compounds into biodiesel using alkali-halophilic Citricoccus sp. P2.</title>
        <authorList>
            <person name="Luo C.-B."/>
        </authorList>
    </citation>
    <scope>NUCLEOTIDE SEQUENCE [LARGE SCALE GENOMIC DNA]</scope>
    <source>
        <strain evidence="7 8">P2</strain>
    </source>
</reference>
<evidence type="ECO:0000259" key="4">
    <source>
        <dbReference type="Pfam" id="PF00205"/>
    </source>
</evidence>
<accession>A0ABY8H784</accession>
<protein>
    <submittedName>
        <fullName evidence="7">Thiamine pyrophosphate-dependent enzyme</fullName>
    </submittedName>
</protein>
<dbReference type="PANTHER" id="PTHR18968:SF13">
    <property type="entry name" value="ACETOLACTATE SYNTHASE CATALYTIC SUBUNIT, MITOCHONDRIAL"/>
    <property type="match status" value="1"/>
</dbReference>
<feature type="domain" description="Thiamine pyrophosphate enzyme central" evidence="4">
    <location>
        <begin position="192"/>
        <end position="322"/>
    </location>
</feature>
<dbReference type="InterPro" id="IPR045229">
    <property type="entry name" value="TPP_enz"/>
</dbReference>
<organism evidence="7 8">
    <name type="scientific">Citricoccus muralis</name>
    <dbReference type="NCBI Taxonomy" id="169134"/>
    <lineage>
        <taxon>Bacteria</taxon>
        <taxon>Bacillati</taxon>
        <taxon>Actinomycetota</taxon>
        <taxon>Actinomycetes</taxon>
        <taxon>Micrococcales</taxon>
        <taxon>Micrococcaceae</taxon>
        <taxon>Citricoccus</taxon>
    </lineage>
</organism>
<dbReference type="InterPro" id="IPR029061">
    <property type="entry name" value="THDP-binding"/>
</dbReference>
<evidence type="ECO:0000256" key="2">
    <source>
        <dbReference type="ARBA" id="ARBA00023052"/>
    </source>
</evidence>
<dbReference type="Pfam" id="PF02776">
    <property type="entry name" value="TPP_enzyme_N"/>
    <property type="match status" value="1"/>
</dbReference>
<evidence type="ECO:0000256" key="3">
    <source>
        <dbReference type="RuleBase" id="RU362132"/>
    </source>
</evidence>
<dbReference type="SUPFAM" id="SSF52518">
    <property type="entry name" value="Thiamin diphosphate-binding fold (THDP-binding)"/>
    <property type="match status" value="2"/>
</dbReference>
<sequence length="558" mass="60274">MSTVTAPAHERPLVSHVVADVIAERSEVTFGIMGNGNAFLVGRLIDLGHRYVKARHEAGAMSMSQGFYLSTGRVSTTTTTYGPGYTNTLTVLAEAALAKTPMVLVVGAGPRTPRAFDIDQTAVATAMGVTTLTVDESNAARLTHEAYDLAARDLKPVIVSIPYDIAEIPAASQQPRGEIEPKVTVRPDAGDVARAAELLRGAQRPLIITGRGALLADSRDEVKSVGDKLNALFASSVMARNYVGSDWDLGIAGGFATIGAVELMRQADVVLVLGASMNLFQMRYGTLLPGAREIIQVNLEEQPTHPDVTFHIRSDIAEFARSLDSHLVDHHANSDWRSEHPEVADQSIHRPLELKKTDSVGRINPRALAWRLNELLPSERTIVQDGGHFLGWLAMYADSPDPHGLQHPGLTFHGIGFGFPTAVGAALARPDRLTVLTCGDGGGMMTLPDLETLVREVPKSIVVVFNDSAYGMEIHQYHQRGIDEEPMVFSNVDFAGISAAVGARGVRVTELEQLDVITEFVTSDASGTLLLDVQISPEIIAEYVVEKVEYEERLKASH</sequence>
<dbReference type="InterPro" id="IPR029035">
    <property type="entry name" value="DHS-like_NAD/FAD-binding_dom"/>
</dbReference>
<comment type="similarity">
    <text evidence="1 3">Belongs to the TPP enzyme family.</text>
</comment>
<evidence type="ECO:0000313" key="7">
    <source>
        <dbReference type="EMBL" id="WFP17010.1"/>
    </source>
</evidence>
<proteinExistence type="inferred from homology"/>
<keyword evidence="2 3" id="KW-0786">Thiamine pyrophosphate</keyword>
<evidence type="ECO:0000259" key="6">
    <source>
        <dbReference type="Pfam" id="PF02776"/>
    </source>
</evidence>
<dbReference type="PANTHER" id="PTHR18968">
    <property type="entry name" value="THIAMINE PYROPHOSPHATE ENZYMES"/>
    <property type="match status" value="1"/>
</dbReference>
<dbReference type="Gene3D" id="3.40.50.1220">
    <property type="entry name" value="TPP-binding domain"/>
    <property type="match status" value="1"/>
</dbReference>
<dbReference type="Pfam" id="PF00205">
    <property type="entry name" value="TPP_enzyme_M"/>
    <property type="match status" value="1"/>
</dbReference>
<dbReference type="Pfam" id="PF02775">
    <property type="entry name" value="TPP_enzyme_C"/>
    <property type="match status" value="1"/>
</dbReference>